<dbReference type="EMBL" id="CAJVQB010016430">
    <property type="protein sequence ID" value="CAG8779837.1"/>
    <property type="molecule type" value="Genomic_DNA"/>
</dbReference>
<dbReference type="PANTHER" id="PTHR30540">
    <property type="entry name" value="OSMOTIC STRESS POTASSIUM TRANSPORTER"/>
    <property type="match status" value="1"/>
</dbReference>
<feature type="non-terminal residue" evidence="1">
    <location>
        <position position="1"/>
    </location>
</feature>
<reference evidence="1 2" key="1">
    <citation type="submission" date="2021-06" db="EMBL/GenBank/DDBJ databases">
        <authorList>
            <person name="Kallberg Y."/>
            <person name="Tangrot J."/>
            <person name="Rosling A."/>
        </authorList>
    </citation>
    <scope>NUCLEOTIDE SEQUENCE [LARGE SCALE GENOMIC DNA]</scope>
    <source>
        <strain evidence="1 2">120-4 pot B 10/14</strain>
    </source>
</reference>
<accession>A0ABN7VJN9</accession>
<sequence>VIYGDIGTSPLYVFTGIFSDPPTDSRDVYVLRADDHGEGGTFALYSLLSR</sequence>
<gene>
    <name evidence="1" type="ORF">GMARGA_LOCUS19568</name>
</gene>
<dbReference type="InterPro" id="IPR003855">
    <property type="entry name" value="K+_transporter"/>
</dbReference>
<comment type="caution">
    <text evidence="1">The sequence shown here is derived from an EMBL/GenBank/DDBJ whole genome shotgun (WGS) entry which is preliminary data.</text>
</comment>
<keyword evidence="2" id="KW-1185">Reference proteome</keyword>
<organism evidence="1 2">
    <name type="scientific">Gigaspora margarita</name>
    <dbReference type="NCBI Taxonomy" id="4874"/>
    <lineage>
        <taxon>Eukaryota</taxon>
        <taxon>Fungi</taxon>
        <taxon>Fungi incertae sedis</taxon>
        <taxon>Mucoromycota</taxon>
        <taxon>Glomeromycotina</taxon>
        <taxon>Glomeromycetes</taxon>
        <taxon>Diversisporales</taxon>
        <taxon>Gigasporaceae</taxon>
        <taxon>Gigaspora</taxon>
    </lineage>
</organism>
<dbReference type="PANTHER" id="PTHR30540:SF10">
    <property type="entry name" value="POTASSIUM TRANSPORTER 8"/>
    <property type="match status" value="1"/>
</dbReference>
<protein>
    <submittedName>
        <fullName evidence="1">34628_t:CDS:1</fullName>
    </submittedName>
</protein>
<evidence type="ECO:0000313" key="2">
    <source>
        <dbReference type="Proteomes" id="UP000789901"/>
    </source>
</evidence>
<evidence type="ECO:0000313" key="1">
    <source>
        <dbReference type="EMBL" id="CAG8779837.1"/>
    </source>
</evidence>
<dbReference type="Proteomes" id="UP000789901">
    <property type="component" value="Unassembled WGS sequence"/>
</dbReference>
<name>A0ABN7VJN9_GIGMA</name>
<proteinExistence type="predicted"/>